<evidence type="ECO:0000313" key="7">
    <source>
        <dbReference type="Proteomes" id="UP000694892"/>
    </source>
</evidence>
<gene>
    <name evidence="6" type="ORF">XELAEV_18013187mg</name>
</gene>
<dbReference type="Proteomes" id="UP000694892">
    <property type="component" value="Chromosome 2L"/>
</dbReference>
<evidence type="ECO:0000256" key="2">
    <source>
        <dbReference type="ARBA" id="ARBA00022692"/>
    </source>
</evidence>
<keyword evidence="2 5" id="KW-0812">Transmembrane</keyword>
<evidence type="ECO:0000256" key="3">
    <source>
        <dbReference type="ARBA" id="ARBA00022989"/>
    </source>
</evidence>
<proteinExistence type="predicted"/>
<keyword evidence="3 5" id="KW-1133">Transmembrane helix</keyword>
<evidence type="ECO:0000256" key="1">
    <source>
        <dbReference type="ARBA" id="ARBA00004141"/>
    </source>
</evidence>
<dbReference type="PANTHER" id="PTHR12489">
    <property type="entry name" value="LIPOMA HMGIC FUSION PARTNER-LIKE PROTEIN"/>
    <property type="match status" value="1"/>
</dbReference>
<dbReference type="GO" id="GO:0005886">
    <property type="term" value="C:plasma membrane"/>
    <property type="evidence" value="ECO:0007669"/>
    <property type="project" value="TreeGrafter"/>
</dbReference>
<dbReference type="Pfam" id="PF10242">
    <property type="entry name" value="L_HMGIC_fpl"/>
    <property type="match status" value="1"/>
</dbReference>
<feature type="transmembrane region" description="Helical" evidence="5">
    <location>
        <begin position="165"/>
        <end position="187"/>
    </location>
</feature>
<dbReference type="GO" id="GO:0007605">
    <property type="term" value="P:sensory perception of sound"/>
    <property type="evidence" value="ECO:0007669"/>
    <property type="project" value="TreeGrafter"/>
</dbReference>
<evidence type="ECO:0008006" key="8">
    <source>
        <dbReference type="Google" id="ProtNLM"/>
    </source>
</evidence>
<dbReference type="EMBL" id="CM004468">
    <property type="protein sequence ID" value="OCT95500.1"/>
    <property type="molecule type" value="Genomic_DNA"/>
</dbReference>
<evidence type="ECO:0000256" key="5">
    <source>
        <dbReference type="SAM" id="Phobius"/>
    </source>
</evidence>
<dbReference type="AlphaFoldDB" id="A0A974DQ47"/>
<feature type="transmembrane region" description="Helical" evidence="5">
    <location>
        <begin position="99"/>
        <end position="120"/>
    </location>
</feature>
<dbReference type="PANTHER" id="PTHR12489:SF18">
    <property type="entry name" value="LHFPL TETRASPAN SUBFAMILY MEMBER 5 PROTEIN"/>
    <property type="match status" value="1"/>
</dbReference>
<reference evidence="7" key="1">
    <citation type="journal article" date="2016" name="Nature">
        <title>Genome evolution in the allotetraploid frog Xenopus laevis.</title>
        <authorList>
            <person name="Session A.M."/>
            <person name="Uno Y."/>
            <person name="Kwon T."/>
            <person name="Chapman J.A."/>
            <person name="Toyoda A."/>
            <person name="Takahashi S."/>
            <person name="Fukui A."/>
            <person name="Hikosaka A."/>
            <person name="Suzuki A."/>
            <person name="Kondo M."/>
            <person name="van Heeringen S.J."/>
            <person name="Quigley I."/>
            <person name="Heinz S."/>
            <person name="Ogino H."/>
            <person name="Ochi H."/>
            <person name="Hellsten U."/>
            <person name="Lyons J.B."/>
            <person name="Simakov O."/>
            <person name="Putnam N."/>
            <person name="Stites J."/>
            <person name="Kuroki Y."/>
            <person name="Tanaka T."/>
            <person name="Michiue T."/>
            <person name="Watanabe M."/>
            <person name="Bogdanovic O."/>
            <person name="Lister R."/>
            <person name="Georgiou G."/>
            <person name="Paranjpe S.S."/>
            <person name="van Kruijsbergen I."/>
            <person name="Shu S."/>
            <person name="Carlson J."/>
            <person name="Kinoshita T."/>
            <person name="Ohta Y."/>
            <person name="Mawaribuchi S."/>
            <person name="Jenkins J."/>
            <person name="Grimwood J."/>
            <person name="Schmutz J."/>
            <person name="Mitros T."/>
            <person name="Mozaffari S.V."/>
            <person name="Suzuki Y."/>
            <person name="Haramoto Y."/>
            <person name="Yamamoto T.S."/>
            <person name="Takagi C."/>
            <person name="Heald R."/>
            <person name="Miller K."/>
            <person name="Haudenschild C."/>
            <person name="Kitzman J."/>
            <person name="Nakayama T."/>
            <person name="Izutsu Y."/>
            <person name="Robert J."/>
            <person name="Fortriede J."/>
            <person name="Burns K."/>
            <person name="Lotay V."/>
            <person name="Karimi K."/>
            <person name="Yasuoka Y."/>
            <person name="Dichmann D.S."/>
            <person name="Flajnik M.F."/>
            <person name="Houston D.W."/>
            <person name="Shendure J."/>
            <person name="DuPasquier L."/>
            <person name="Vize P.D."/>
            <person name="Zorn A.M."/>
            <person name="Ito M."/>
            <person name="Marcotte E.M."/>
            <person name="Wallingford J.B."/>
            <person name="Ito Y."/>
            <person name="Asashima M."/>
            <person name="Ueno N."/>
            <person name="Matsuda Y."/>
            <person name="Veenstra G.J."/>
            <person name="Fujiyama A."/>
            <person name="Harland R.M."/>
            <person name="Taira M."/>
            <person name="Rokhsar D.S."/>
        </authorList>
    </citation>
    <scope>NUCLEOTIDE SEQUENCE [LARGE SCALE GENOMIC DNA]</scope>
    <source>
        <strain evidence="7">J</strain>
    </source>
</reference>
<protein>
    <recommendedName>
        <fullName evidence="8">LHFPL tetraspan subfamily member 5 protein</fullName>
    </recommendedName>
</protein>
<comment type="subcellular location">
    <subcellularLocation>
        <location evidence="1">Membrane</location>
        <topology evidence="1">Multi-pass membrane protein</topology>
    </subcellularLocation>
</comment>
<accession>A0A974DQ47</accession>
<sequence length="294" mass="32495">MAPLLPAQEAARIYHTNYVRNARAIGVLWAVFTICFSIIMVVIFIQPYWIGDSINTPQAGYFGLFSYCIGNALTSELICKGSALDFASIPSGAFKTAMFFVGISMFLVVGSMLCFSLFFFCNSATVYKVCAWMQLAADGWDSPEVKRMCGDKTDKYSLGACTVRWAYILAIIAIMDALILSFLAFVLGNRQDSLLPEDFKVESKASISANALTRDAPNPGFGQDSPFFSSFRIRRILLPGRTESDFAKCKFLTHKEDSDLVFGRIFRKGFRGSAKSKIVHSGIPSTNTVLRVVD</sequence>
<name>A0A974DQ47_XENLA</name>
<evidence type="ECO:0000256" key="4">
    <source>
        <dbReference type="ARBA" id="ARBA00023136"/>
    </source>
</evidence>
<keyword evidence="4 5" id="KW-0472">Membrane</keyword>
<dbReference type="GO" id="GO:0050974">
    <property type="term" value="P:detection of mechanical stimulus involved in sensory perception"/>
    <property type="evidence" value="ECO:0007669"/>
    <property type="project" value="TreeGrafter"/>
</dbReference>
<evidence type="ECO:0000313" key="6">
    <source>
        <dbReference type="EMBL" id="OCT95500.1"/>
    </source>
</evidence>
<feature type="transmembrane region" description="Helical" evidence="5">
    <location>
        <begin position="27"/>
        <end position="49"/>
    </location>
</feature>
<organism evidence="6 7">
    <name type="scientific">Xenopus laevis</name>
    <name type="common">African clawed frog</name>
    <dbReference type="NCBI Taxonomy" id="8355"/>
    <lineage>
        <taxon>Eukaryota</taxon>
        <taxon>Metazoa</taxon>
        <taxon>Chordata</taxon>
        <taxon>Craniata</taxon>
        <taxon>Vertebrata</taxon>
        <taxon>Euteleostomi</taxon>
        <taxon>Amphibia</taxon>
        <taxon>Batrachia</taxon>
        <taxon>Anura</taxon>
        <taxon>Pipoidea</taxon>
        <taxon>Pipidae</taxon>
        <taxon>Xenopodinae</taxon>
        <taxon>Xenopus</taxon>
        <taxon>Xenopus</taxon>
    </lineage>
</organism>
<dbReference type="InterPro" id="IPR019372">
    <property type="entry name" value="LHFPL"/>
</dbReference>